<evidence type="ECO:0000256" key="2">
    <source>
        <dbReference type="ARBA" id="ARBA00022679"/>
    </source>
</evidence>
<evidence type="ECO:0000259" key="3">
    <source>
        <dbReference type="Pfam" id="PF13649"/>
    </source>
</evidence>
<protein>
    <recommendedName>
        <fullName evidence="3">Methyltransferase domain-containing protein</fullName>
    </recommendedName>
</protein>
<comment type="caution">
    <text evidence="4">The sequence shown here is derived from an EMBL/GenBank/DDBJ whole genome shotgun (WGS) entry which is preliminary data.</text>
</comment>
<dbReference type="GO" id="GO:0008168">
    <property type="term" value="F:methyltransferase activity"/>
    <property type="evidence" value="ECO:0007669"/>
    <property type="project" value="UniProtKB-KW"/>
</dbReference>
<dbReference type="GO" id="GO:0032259">
    <property type="term" value="P:methylation"/>
    <property type="evidence" value="ECO:0007669"/>
    <property type="project" value="UniProtKB-KW"/>
</dbReference>
<evidence type="ECO:0000256" key="1">
    <source>
        <dbReference type="ARBA" id="ARBA00022603"/>
    </source>
</evidence>
<dbReference type="InterPro" id="IPR041698">
    <property type="entry name" value="Methyltransf_25"/>
</dbReference>
<gene>
    <name evidence="4" type="ORF">AMJ39_05540</name>
</gene>
<keyword evidence="2" id="KW-0808">Transferase</keyword>
<sequence length="249" mass="28393">MKPFDAIAPYYDQLMMEIDYSEWVKYVLQLARSFKVVPNRILDLACGTGTCALLFADSGYDVVGLDMSKAMLDVARAKAAKAELDPLFVEGDMRDYEVDPPVDLVTCLYDSLNYLMEDVEIEQCLECTYHALGERGLFVFDINTEFGLATLLGETTQVRENRKVYSIWRNRYDHGREIATLDLSLFVPDGRLYRKIDEVHCERPLSPRAIARLLKRIGFSKVATYRHMTFRAADRRTGRAMMAALKTGA</sequence>
<proteinExistence type="predicted"/>
<accession>A0A0S7WSP7</accession>
<dbReference type="AlphaFoldDB" id="A0A0S7WSP7"/>
<keyword evidence="1" id="KW-0489">Methyltransferase</keyword>
<dbReference type="InterPro" id="IPR029063">
    <property type="entry name" value="SAM-dependent_MTases_sf"/>
</dbReference>
<dbReference type="CDD" id="cd02440">
    <property type="entry name" value="AdoMet_MTases"/>
    <property type="match status" value="1"/>
</dbReference>
<dbReference type="Gene3D" id="2.20.25.110">
    <property type="entry name" value="S-adenosyl-L-methionine-dependent methyltransferases"/>
    <property type="match status" value="1"/>
</dbReference>
<organism evidence="4 5">
    <name type="scientific">candidate division TA06 bacterium DG_24</name>
    <dbReference type="NCBI Taxonomy" id="1703770"/>
    <lineage>
        <taxon>Bacteria</taxon>
        <taxon>Bacteria division TA06</taxon>
    </lineage>
</organism>
<dbReference type="PANTHER" id="PTHR43861:SF1">
    <property type="entry name" value="TRANS-ACONITATE 2-METHYLTRANSFERASE"/>
    <property type="match status" value="1"/>
</dbReference>
<dbReference type="Proteomes" id="UP000052008">
    <property type="component" value="Unassembled WGS sequence"/>
</dbReference>
<feature type="domain" description="Methyltransferase" evidence="3">
    <location>
        <begin position="41"/>
        <end position="136"/>
    </location>
</feature>
<dbReference type="SUPFAM" id="SSF53335">
    <property type="entry name" value="S-adenosyl-L-methionine-dependent methyltransferases"/>
    <property type="match status" value="1"/>
</dbReference>
<dbReference type="PANTHER" id="PTHR43861">
    <property type="entry name" value="TRANS-ACONITATE 2-METHYLTRANSFERASE-RELATED"/>
    <property type="match status" value="1"/>
</dbReference>
<name>A0A0S7WSP7_UNCT6</name>
<evidence type="ECO:0000313" key="4">
    <source>
        <dbReference type="EMBL" id="KPJ53191.1"/>
    </source>
</evidence>
<dbReference type="Pfam" id="PF13649">
    <property type="entry name" value="Methyltransf_25"/>
    <property type="match status" value="1"/>
</dbReference>
<dbReference type="Gene3D" id="3.40.50.150">
    <property type="entry name" value="Vaccinia Virus protein VP39"/>
    <property type="match status" value="1"/>
</dbReference>
<dbReference type="STRING" id="1703770.AMJ39_05540"/>
<dbReference type="EMBL" id="LIZS01000027">
    <property type="protein sequence ID" value="KPJ53191.1"/>
    <property type="molecule type" value="Genomic_DNA"/>
</dbReference>
<evidence type="ECO:0000313" key="5">
    <source>
        <dbReference type="Proteomes" id="UP000052008"/>
    </source>
</evidence>
<reference evidence="4 5" key="1">
    <citation type="journal article" date="2015" name="Microbiome">
        <title>Genomic resolution of linkages in carbon, nitrogen, and sulfur cycling among widespread estuary sediment bacteria.</title>
        <authorList>
            <person name="Baker B.J."/>
            <person name="Lazar C.S."/>
            <person name="Teske A.P."/>
            <person name="Dick G.J."/>
        </authorList>
    </citation>
    <scope>NUCLEOTIDE SEQUENCE [LARGE SCALE GENOMIC DNA]</scope>
    <source>
        <strain evidence="4">DG_24</strain>
    </source>
</reference>